<protein>
    <submittedName>
        <fullName evidence="1">Uncharacterized protein</fullName>
    </submittedName>
</protein>
<sequence length="52" mass="5604">MVPITVIGWSLMSKLGNVDTPYLGKRSSCQSGKQRVAPHITCPCHYDSGLAV</sequence>
<dbReference type="InParanoid" id="A0A0C2TJU4"/>
<proteinExistence type="predicted"/>
<organism evidence="1 2">
    <name type="scientific">Amanita muscaria (strain Koide BX008)</name>
    <dbReference type="NCBI Taxonomy" id="946122"/>
    <lineage>
        <taxon>Eukaryota</taxon>
        <taxon>Fungi</taxon>
        <taxon>Dikarya</taxon>
        <taxon>Basidiomycota</taxon>
        <taxon>Agaricomycotina</taxon>
        <taxon>Agaricomycetes</taxon>
        <taxon>Agaricomycetidae</taxon>
        <taxon>Agaricales</taxon>
        <taxon>Pluteineae</taxon>
        <taxon>Amanitaceae</taxon>
        <taxon>Amanita</taxon>
    </lineage>
</organism>
<gene>
    <name evidence="1" type="ORF">M378DRAFT_159695</name>
</gene>
<evidence type="ECO:0000313" key="2">
    <source>
        <dbReference type="Proteomes" id="UP000054549"/>
    </source>
</evidence>
<reference evidence="1 2" key="1">
    <citation type="submission" date="2014-04" db="EMBL/GenBank/DDBJ databases">
        <title>Evolutionary Origins and Diversification of the Mycorrhizal Mutualists.</title>
        <authorList>
            <consortium name="DOE Joint Genome Institute"/>
            <consortium name="Mycorrhizal Genomics Consortium"/>
            <person name="Kohler A."/>
            <person name="Kuo A."/>
            <person name="Nagy L.G."/>
            <person name="Floudas D."/>
            <person name="Copeland A."/>
            <person name="Barry K.W."/>
            <person name="Cichocki N."/>
            <person name="Veneault-Fourrey C."/>
            <person name="LaButti K."/>
            <person name="Lindquist E.A."/>
            <person name="Lipzen A."/>
            <person name="Lundell T."/>
            <person name="Morin E."/>
            <person name="Murat C."/>
            <person name="Riley R."/>
            <person name="Ohm R."/>
            <person name="Sun H."/>
            <person name="Tunlid A."/>
            <person name="Henrissat B."/>
            <person name="Grigoriev I.V."/>
            <person name="Hibbett D.S."/>
            <person name="Martin F."/>
        </authorList>
    </citation>
    <scope>NUCLEOTIDE SEQUENCE [LARGE SCALE GENOMIC DNA]</scope>
    <source>
        <strain evidence="1 2">Koide BX008</strain>
    </source>
</reference>
<dbReference type="EMBL" id="KN818232">
    <property type="protein sequence ID" value="KIL67289.1"/>
    <property type="molecule type" value="Genomic_DNA"/>
</dbReference>
<name>A0A0C2TJU4_AMAMK</name>
<evidence type="ECO:0000313" key="1">
    <source>
        <dbReference type="EMBL" id="KIL67289.1"/>
    </source>
</evidence>
<dbReference type="Proteomes" id="UP000054549">
    <property type="component" value="Unassembled WGS sequence"/>
</dbReference>
<dbReference type="AlphaFoldDB" id="A0A0C2TJU4"/>
<accession>A0A0C2TJU4</accession>
<dbReference type="HOGENOM" id="CLU_3086700_0_0_1"/>
<keyword evidence="2" id="KW-1185">Reference proteome</keyword>